<dbReference type="Pfam" id="PF14009">
    <property type="entry name" value="PADRE"/>
    <property type="match status" value="1"/>
</dbReference>
<reference evidence="2 3" key="1">
    <citation type="journal article" date="2020" name="Mol. Plant">
        <title>The Chromosome-Based Rubber Tree Genome Provides New Insights into Spurge Genome Evolution and Rubber Biosynthesis.</title>
        <authorList>
            <person name="Liu J."/>
            <person name="Shi C."/>
            <person name="Shi C.C."/>
            <person name="Li W."/>
            <person name="Zhang Q.J."/>
            <person name="Zhang Y."/>
            <person name="Li K."/>
            <person name="Lu H.F."/>
            <person name="Shi C."/>
            <person name="Zhu S.T."/>
            <person name="Xiao Z.Y."/>
            <person name="Nan H."/>
            <person name="Yue Y."/>
            <person name="Zhu X.G."/>
            <person name="Wu Y."/>
            <person name="Hong X.N."/>
            <person name="Fan G.Y."/>
            <person name="Tong Y."/>
            <person name="Zhang D."/>
            <person name="Mao C.L."/>
            <person name="Liu Y.L."/>
            <person name="Hao S.J."/>
            <person name="Liu W.Q."/>
            <person name="Lv M.Q."/>
            <person name="Zhang H.B."/>
            <person name="Liu Y."/>
            <person name="Hu-Tang G.R."/>
            <person name="Wang J.P."/>
            <person name="Wang J.H."/>
            <person name="Sun Y.H."/>
            <person name="Ni S.B."/>
            <person name="Chen W.B."/>
            <person name="Zhang X.C."/>
            <person name="Jiao Y.N."/>
            <person name="Eichler E.E."/>
            <person name="Li G.H."/>
            <person name="Liu X."/>
            <person name="Gao L.Z."/>
        </authorList>
    </citation>
    <scope>NUCLEOTIDE SEQUENCE [LARGE SCALE GENOMIC DNA]</scope>
    <source>
        <strain evidence="3">cv. GT1</strain>
        <tissue evidence="2">Leaf</tissue>
    </source>
</reference>
<evidence type="ECO:0000256" key="1">
    <source>
        <dbReference type="SAM" id="MobiDB-lite"/>
    </source>
</evidence>
<evidence type="ECO:0000313" key="3">
    <source>
        <dbReference type="Proteomes" id="UP000467840"/>
    </source>
</evidence>
<dbReference type="InterPro" id="IPR025322">
    <property type="entry name" value="PADRE_dom"/>
</dbReference>
<accession>A0A6A6K5E8</accession>
<dbReference type="Proteomes" id="UP000467840">
    <property type="component" value="Chromosome 12"/>
</dbReference>
<organism evidence="2 3">
    <name type="scientific">Hevea brasiliensis</name>
    <name type="common">Para rubber tree</name>
    <name type="synonym">Siphonia brasiliensis</name>
    <dbReference type="NCBI Taxonomy" id="3981"/>
    <lineage>
        <taxon>Eukaryota</taxon>
        <taxon>Viridiplantae</taxon>
        <taxon>Streptophyta</taxon>
        <taxon>Embryophyta</taxon>
        <taxon>Tracheophyta</taxon>
        <taxon>Spermatophyta</taxon>
        <taxon>Magnoliopsida</taxon>
        <taxon>eudicotyledons</taxon>
        <taxon>Gunneridae</taxon>
        <taxon>Pentapetalae</taxon>
        <taxon>rosids</taxon>
        <taxon>fabids</taxon>
        <taxon>Malpighiales</taxon>
        <taxon>Euphorbiaceae</taxon>
        <taxon>Crotonoideae</taxon>
        <taxon>Micrandreae</taxon>
        <taxon>Hevea</taxon>
    </lineage>
</organism>
<dbReference type="AlphaFoldDB" id="A0A6A6K5E8"/>
<gene>
    <name evidence="2" type="ORF">GH714_012841</name>
</gene>
<name>A0A6A6K5E8_HEVBR</name>
<comment type="caution">
    <text evidence="2">The sequence shown here is derived from an EMBL/GenBank/DDBJ whole genome shotgun (WGS) entry which is preliminary data.</text>
</comment>
<keyword evidence="3" id="KW-1185">Reference proteome</keyword>
<dbReference type="Pfam" id="PF14223">
    <property type="entry name" value="Retrotran_gag_2"/>
    <property type="match status" value="1"/>
</dbReference>
<sequence>MEYDDVVSAINDDEELQLGQLYFALPLSLLKYPLQPEEMAALAVKASSALMKSNTGGKKRGCRRKSVSPLLYSSESDSKSSMRKTSSAATGWCQSLSYPMVENNTDPTPLPENPTLAQIKIHNEERAKKYKAKTCIESSVFETIFIKIMDCENAKEAWDLLKEEYEGNNQTRLWSKDEQLDKKEQLREPF</sequence>
<proteinExistence type="predicted"/>
<evidence type="ECO:0000313" key="2">
    <source>
        <dbReference type="EMBL" id="KAF2283635.1"/>
    </source>
</evidence>
<dbReference type="PANTHER" id="PTHR35317:SF31">
    <property type="entry name" value="DUF4219 DOMAIN-CONTAINING PROTEIN"/>
    <property type="match status" value="1"/>
</dbReference>
<feature type="compositionally biased region" description="Basic residues" evidence="1">
    <location>
        <begin position="57"/>
        <end position="66"/>
    </location>
</feature>
<dbReference type="EMBL" id="JAAGAX010000018">
    <property type="protein sequence ID" value="KAF2283635.1"/>
    <property type="molecule type" value="Genomic_DNA"/>
</dbReference>
<feature type="region of interest" description="Disordered" evidence="1">
    <location>
        <begin position="53"/>
        <end position="83"/>
    </location>
</feature>
<dbReference type="PANTHER" id="PTHR35317">
    <property type="entry name" value="OS04G0629600 PROTEIN"/>
    <property type="match status" value="1"/>
</dbReference>
<protein>
    <submittedName>
        <fullName evidence="2">Uncharacterized protein</fullName>
    </submittedName>
</protein>